<accession>C8S2X7</accession>
<dbReference type="PANTHER" id="PTHR40943">
    <property type="entry name" value="CYTOPLASMIC PROTEIN-RELATED"/>
    <property type="match status" value="1"/>
</dbReference>
<dbReference type="CDD" id="cd02227">
    <property type="entry name" value="cupin_TM1112-like"/>
    <property type="match status" value="1"/>
</dbReference>
<dbReference type="EMBL" id="ACYY01000016">
    <property type="protein sequence ID" value="EEW24617.1"/>
    <property type="molecule type" value="Genomic_DNA"/>
</dbReference>
<comment type="caution">
    <text evidence="3">The sequence shown here is derived from an EMBL/GenBank/DDBJ whole genome shotgun (WGS) entry which is preliminary data.</text>
</comment>
<feature type="domain" description="(S)-ureidoglycine aminohydrolase cupin" evidence="2">
    <location>
        <begin position="41"/>
        <end position="109"/>
    </location>
</feature>
<evidence type="ECO:0000259" key="2">
    <source>
        <dbReference type="Pfam" id="PF05899"/>
    </source>
</evidence>
<dbReference type="OrthoDB" id="9799053at2"/>
<keyword evidence="4" id="KW-1185">Reference proteome</keyword>
<dbReference type="AlphaFoldDB" id="C8S2X7"/>
<dbReference type="PANTHER" id="PTHR40943:SF2">
    <property type="entry name" value="(S)-UREIDOGLYCINE AMINOHYDROLASE CUPIN DOMAIN-CONTAINING PROTEIN"/>
    <property type="match status" value="1"/>
</dbReference>
<dbReference type="Proteomes" id="UP000010121">
    <property type="component" value="Unassembled WGS sequence"/>
</dbReference>
<proteinExistence type="predicted"/>
<evidence type="ECO:0000256" key="1">
    <source>
        <dbReference type="SAM" id="MobiDB-lite"/>
    </source>
</evidence>
<protein>
    <recommendedName>
        <fullName evidence="2">(S)-ureidoglycine aminohydrolase cupin domain-containing protein</fullName>
    </recommendedName>
</protein>
<dbReference type="InterPro" id="IPR008579">
    <property type="entry name" value="UGlyAH_Cupin_dom"/>
</dbReference>
<dbReference type="InterPro" id="IPR011051">
    <property type="entry name" value="RmlC_Cupin_sf"/>
</dbReference>
<sequence>MPLHTRLNRDGIPPEISRPDPAKLISGDPLHSTWNFEDRDGLYCGLWHSTIGAWRVAYDEWEYFHILEGRSQLTDADGQTITLNPGDSHIIRPGFRGIWTVLEPTLKDYVIRV</sequence>
<feature type="region of interest" description="Disordered" evidence="1">
    <location>
        <begin position="1"/>
        <end position="24"/>
    </location>
</feature>
<dbReference type="SUPFAM" id="SSF51182">
    <property type="entry name" value="RmlC-like cupins"/>
    <property type="match status" value="1"/>
</dbReference>
<dbReference type="STRING" id="371731.Rsw2DRAFT_2405"/>
<gene>
    <name evidence="3" type="ORF">Rsw2DRAFT_2405</name>
</gene>
<name>C8S2X7_9RHOB</name>
<organism evidence="3 4">
    <name type="scientific">Rhodobacter ferrooxidans</name>
    <dbReference type="NCBI Taxonomy" id="371731"/>
    <lineage>
        <taxon>Bacteria</taxon>
        <taxon>Pseudomonadati</taxon>
        <taxon>Pseudomonadota</taxon>
        <taxon>Alphaproteobacteria</taxon>
        <taxon>Rhodobacterales</taxon>
        <taxon>Rhodobacter group</taxon>
        <taxon>Rhodobacter</taxon>
    </lineage>
</organism>
<dbReference type="eggNOG" id="COG3450">
    <property type="taxonomic scope" value="Bacteria"/>
</dbReference>
<dbReference type="Pfam" id="PF05899">
    <property type="entry name" value="Cupin_3"/>
    <property type="match status" value="1"/>
</dbReference>
<reference evidence="3 4" key="1">
    <citation type="submission" date="2009-08" db="EMBL/GenBank/DDBJ databases">
        <title>The draft genome of Rhodobacter sp. SW2.</title>
        <authorList>
            <consortium name="US DOE Joint Genome Institute (JGI-PGF)"/>
            <person name="Lucas S."/>
            <person name="Copeland A."/>
            <person name="Lapidus A."/>
            <person name="Glavina del Rio T."/>
            <person name="Tice H."/>
            <person name="Bruce D."/>
            <person name="Goodwin L."/>
            <person name="Pitluck S."/>
            <person name="Larimer F."/>
            <person name="Land M.L."/>
            <person name="Hauser L."/>
            <person name="Emerson D."/>
        </authorList>
    </citation>
    <scope>NUCLEOTIDE SEQUENCE [LARGE SCALE GENOMIC DNA]</scope>
    <source>
        <strain evidence="3 4">SW2</strain>
    </source>
</reference>
<dbReference type="RefSeq" id="WP_008031334.1">
    <property type="nucleotide sequence ID" value="NZ_ACYY01000016.1"/>
</dbReference>
<dbReference type="Gene3D" id="2.60.120.10">
    <property type="entry name" value="Jelly Rolls"/>
    <property type="match status" value="1"/>
</dbReference>
<evidence type="ECO:0000313" key="3">
    <source>
        <dbReference type="EMBL" id="EEW24617.1"/>
    </source>
</evidence>
<evidence type="ECO:0000313" key="4">
    <source>
        <dbReference type="Proteomes" id="UP000010121"/>
    </source>
</evidence>
<dbReference type="InterPro" id="IPR014710">
    <property type="entry name" value="RmlC-like_jellyroll"/>
</dbReference>